<comment type="similarity">
    <text evidence="1">Belongs to the peptidase S58 family.</text>
</comment>
<dbReference type="SUPFAM" id="SSF56266">
    <property type="entry name" value="DmpA/ArgJ-like"/>
    <property type="match status" value="1"/>
</dbReference>
<evidence type="ECO:0000256" key="1">
    <source>
        <dbReference type="ARBA" id="ARBA00007068"/>
    </source>
</evidence>
<accession>A0A2V4SFY0</accession>
<dbReference type="Gene3D" id="3.60.70.12">
    <property type="entry name" value="L-amino peptidase D-ALA esterase/amidase"/>
    <property type="match status" value="1"/>
</dbReference>
<dbReference type="Proteomes" id="UP000247371">
    <property type="component" value="Unassembled WGS sequence"/>
</dbReference>
<dbReference type="Pfam" id="PF03576">
    <property type="entry name" value="Peptidase_S58"/>
    <property type="match status" value="1"/>
</dbReference>
<protein>
    <submittedName>
        <fullName evidence="3">Peptidase T4</fullName>
    </submittedName>
</protein>
<dbReference type="InterPro" id="IPR005321">
    <property type="entry name" value="Peptidase_S58_DmpA"/>
</dbReference>
<keyword evidence="4" id="KW-1185">Reference proteome</keyword>
<comment type="caution">
    <text evidence="3">The sequence shown here is derived from an EMBL/GenBank/DDBJ whole genome shotgun (WGS) entry which is preliminary data.</text>
</comment>
<dbReference type="InterPro" id="IPR006311">
    <property type="entry name" value="TAT_signal"/>
</dbReference>
<keyword evidence="2" id="KW-0732">Signal</keyword>
<dbReference type="EMBL" id="NKUB01000002">
    <property type="protein sequence ID" value="PYD70863.1"/>
    <property type="molecule type" value="Genomic_DNA"/>
</dbReference>
<evidence type="ECO:0000313" key="4">
    <source>
        <dbReference type="Proteomes" id="UP000247371"/>
    </source>
</evidence>
<sequence length="373" mass="38097">MKLHRRQLIKAMLATGGMAVVPHAVSAAMPARMGGPGRLNLMTDVAGLKIGLADDPGAYTGVTVILPDQRAACAVDVRGGGPGTRETDALSAGNLVRSVDAIVLSGGSVYGLATADGVVNWLGAQGRGFSLIPKKGVPPSPIVPTAVLYDLANGGNKQWGTNPPYHRLGEQAVRHAKAGAFTLGTAGGGYGAGAGSLKGGLGSASFQTGDGMTVGALVCVNSLGSVVVPGTRNFWAGPLEIDSEFGGLGASSRSVYGEDWGEAKLNPGARANTTIACIAVDVRLDADELKRVAMMAQDGLARAIRPIHSPFDGDVVFALSTAQKEVPGQNRELVIARLGSVAADTLARAVARGVHAATLPPHRQGRTWHDLPA</sequence>
<dbReference type="PANTHER" id="PTHR36512">
    <property type="entry name" value="D-AMINOPEPTIDASE"/>
    <property type="match status" value="1"/>
</dbReference>
<dbReference type="CDD" id="cd02252">
    <property type="entry name" value="nylC_like"/>
    <property type="match status" value="1"/>
</dbReference>
<organism evidence="3 4">
    <name type="scientific">Komagataeibacter swingsii</name>
    <dbReference type="NCBI Taxonomy" id="215220"/>
    <lineage>
        <taxon>Bacteria</taxon>
        <taxon>Pseudomonadati</taxon>
        <taxon>Pseudomonadota</taxon>
        <taxon>Alphaproteobacteria</taxon>
        <taxon>Acetobacterales</taxon>
        <taxon>Acetobacteraceae</taxon>
        <taxon>Komagataeibacter</taxon>
    </lineage>
</organism>
<feature type="chain" id="PRO_5016139628" evidence="2">
    <location>
        <begin position="28"/>
        <end position="373"/>
    </location>
</feature>
<name>A0A2V4SFY0_9PROT</name>
<reference evidence="3 4" key="1">
    <citation type="submission" date="2017-07" db="EMBL/GenBank/DDBJ databases">
        <title>A draft genome sequence of Komagataeibacter swingsii LMG 22125.</title>
        <authorList>
            <person name="Skraban J."/>
            <person name="Cleenwerck I."/>
            <person name="Vandamme P."/>
            <person name="Trcek J."/>
        </authorList>
    </citation>
    <scope>NUCLEOTIDE SEQUENCE [LARGE SCALE GENOMIC DNA]</scope>
    <source>
        <strain evidence="3 4">LMG 22125</strain>
    </source>
</reference>
<proteinExistence type="inferred from homology"/>
<dbReference type="InterPro" id="IPR016117">
    <property type="entry name" value="ArgJ-like_dom_sf"/>
</dbReference>
<feature type="signal peptide" evidence="2">
    <location>
        <begin position="1"/>
        <end position="27"/>
    </location>
</feature>
<gene>
    <name evidence="3" type="ORF">CFR76_02730</name>
</gene>
<evidence type="ECO:0000313" key="3">
    <source>
        <dbReference type="EMBL" id="PYD70863.1"/>
    </source>
</evidence>
<dbReference type="PROSITE" id="PS51318">
    <property type="entry name" value="TAT"/>
    <property type="match status" value="1"/>
</dbReference>
<dbReference type="PANTHER" id="PTHR36512:SF3">
    <property type="entry name" value="BLR5678 PROTEIN"/>
    <property type="match status" value="1"/>
</dbReference>
<dbReference type="AlphaFoldDB" id="A0A2V4SFY0"/>
<dbReference type="RefSeq" id="WP_110555703.1">
    <property type="nucleotide sequence ID" value="NZ_NKUB01000002.1"/>
</dbReference>
<evidence type="ECO:0000256" key="2">
    <source>
        <dbReference type="SAM" id="SignalP"/>
    </source>
</evidence>
<dbReference type="GO" id="GO:0004177">
    <property type="term" value="F:aminopeptidase activity"/>
    <property type="evidence" value="ECO:0007669"/>
    <property type="project" value="TreeGrafter"/>
</dbReference>